<dbReference type="InterPro" id="IPR036390">
    <property type="entry name" value="WH_DNA-bd_sf"/>
</dbReference>
<evidence type="ECO:0000313" key="2">
    <source>
        <dbReference type="Proteomes" id="UP001198602"/>
    </source>
</evidence>
<dbReference type="SUPFAM" id="SSF46785">
    <property type="entry name" value="Winged helix' DNA-binding domain"/>
    <property type="match status" value="1"/>
</dbReference>
<comment type="caution">
    <text evidence="1">The sequence shown here is derived from an EMBL/GenBank/DDBJ whole genome shotgun (WGS) entry which is preliminary data.</text>
</comment>
<reference evidence="1 2" key="1">
    <citation type="submission" date="2021-07" db="EMBL/GenBank/DDBJ databases">
        <title>Characterization of Violacein-producing bacteria and related species.</title>
        <authorList>
            <person name="Wilson H.S."/>
            <person name="De Leon M.E."/>
        </authorList>
    </citation>
    <scope>NUCLEOTIDE SEQUENCE [LARGE SCALE GENOMIC DNA]</scope>
    <source>
        <strain evidence="1 2">HSC-2F05</strain>
    </source>
</reference>
<evidence type="ECO:0000313" key="1">
    <source>
        <dbReference type="EMBL" id="MCA1857431.1"/>
    </source>
</evidence>
<protein>
    <submittedName>
        <fullName evidence="1">Uncharacterized protein</fullName>
    </submittedName>
</protein>
<organism evidence="1 2">
    <name type="scientific">Massilia hydrophila</name>
    <dbReference type="NCBI Taxonomy" id="3044279"/>
    <lineage>
        <taxon>Bacteria</taxon>
        <taxon>Pseudomonadati</taxon>
        <taxon>Pseudomonadota</taxon>
        <taxon>Betaproteobacteria</taxon>
        <taxon>Burkholderiales</taxon>
        <taxon>Oxalobacteraceae</taxon>
        <taxon>Telluria group</taxon>
        <taxon>Massilia</taxon>
    </lineage>
</organism>
<dbReference type="RefSeq" id="WP_225239650.1">
    <property type="nucleotide sequence ID" value="NZ_JAHYBX010000007.1"/>
</dbReference>
<keyword evidence="2" id="KW-1185">Reference proteome</keyword>
<accession>A0ABS7YCK8</accession>
<sequence>MSHGPRRLTKQQLDQEIAALLKSGITSCREMASLMGHSRSTISQRLLQLEAANHAHRRKYTHGLADAWFYGPALGKDGLPLSPQKPLYATERATQGYAEFPLVDGRNMLDFYLFGPAKRRAPRCTACGVDQGEQHLAGCIVALVAA</sequence>
<proteinExistence type="predicted"/>
<name>A0ABS7YCK8_9BURK</name>
<dbReference type="EMBL" id="JAHYBX010000007">
    <property type="protein sequence ID" value="MCA1857431.1"/>
    <property type="molecule type" value="Genomic_DNA"/>
</dbReference>
<dbReference type="Proteomes" id="UP001198602">
    <property type="component" value="Unassembled WGS sequence"/>
</dbReference>
<gene>
    <name evidence="1" type="ORF">LE190_16075</name>
</gene>